<organism evidence="9">
    <name type="scientific">Streptomyces sp. NBC_00003</name>
    <dbReference type="NCBI Taxonomy" id="2903608"/>
    <lineage>
        <taxon>Bacteria</taxon>
        <taxon>Bacillati</taxon>
        <taxon>Actinomycetota</taxon>
        <taxon>Actinomycetes</taxon>
        <taxon>Kitasatosporales</taxon>
        <taxon>Streptomycetaceae</taxon>
        <taxon>Streptomyces</taxon>
    </lineage>
</organism>
<evidence type="ECO:0000256" key="1">
    <source>
        <dbReference type="ARBA" id="ARBA00004162"/>
    </source>
</evidence>
<evidence type="ECO:0000256" key="4">
    <source>
        <dbReference type="ARBA" id="ARBA00022989"/>
    </source>
</evidence>
<proteinExistence type="predicted"/>
<dbReference type="InterPro" id="IPR007168">
    <property type="entry name" value="Phageshock_PspC_N"/>
</dbReference>
<dbReference type="Pfam" id="PF04024">
    <property type="entry name" value="PspC"/>
    <property type="match status" value="1"/>
</dbReference>
<feature type="region of interest" description="Disordered" evidence="6">
    <location>
        <begin position="1"/>
        <end position="23"/>
    </location>
</feature>
<feature type="transmembrane region" description="Helical" evidence="7">
    <location>
        <begin position="225"/>
        <end position="245"/>
    </location>
</feature>
<sequence length="430" mass="44027">MSTPTETPLAPPDPAPEAPQLRRSSRNKVIGGVCGGLGRYCDLDPVIFRIALGVLSVTGGLGLVFYGFAWLIVPLEGEDENEARRLLTGRVEGAALVAVLMALAGCGIFLTMLKNGSVMTFAVLLALLLAGAAVWSQRRSTTPADTPLDPVAAQAVADAPPETKAPPAPSPPSWWRDPIVKDGTTGPVPGGYLWGPADADAPPVSKATRKAAKAAVRASRGPRPIGGLIFLTALLAFGAGLGGSWDHQPLGTGLQIGFAAALGVFALGLMLSSFLGRTGFGTVFLAVLTAALLAVSAALPKTIDSHWARTGWTPAAISDVRPDYHLGSGVGTLDLSRIAVPPGQTLTTGAEVGAGKAKVVVPKDVTVKVTFDMGLGDIRLPGEKPDDIQVTPGQKRTATLAPPAGAKPAGTLELHLKVGVGQAEVDRAAS</sequence>
<comment type="subcellular location">
    <subcellularLocation>
        <location evidence="1">Cell membrane</location>
        <topology evidence="1">Single-pass membrane protein</topology>
    </subcellularLocation>
</comment>
<feature type="transmembrane region" description="Helical" evidence="7">
    <location>
        <begin position="278"/>
        <end position="299"/>
    </location>
</feature>
<feature type="domain" description="Phage shock protein PspC N-terminal" evidence="8">
    <location>
        <begin position="20"/>
        <end position="75"/>
    </location>
</feature>
<dbReference type="PANTHER" id="PTHR33885:SF3">
    <property type="entry name" value="PHAGE SHOCK PROTEIN C"/>
    <property type="match status" value="1"/>
</dbReference>
<evidence type="ECO:0000259" key="8">
    <source>
        <dbReference type="Pfam" id="PF04024"/>
    </source>
</evidence>
<gene>
    <name evidence="9" type="ORF">OG549_15575</name>
</gene>
<feature type="region of interest" description="Disordered" evidence="6">
    <location>
        <begin position="155"/>
        <end position="180"/>
    </location>
</feature>
<dbReference type="InterPro" id="IPR052027">
    <property type="entry name" value="PspC"/>
</dbReference>
<dbReference type="EMBL" id="CP108318">
    <property type="protein sequence ID" value="WTW61962.1"/>
    <property type="molecule type" value="Genomic_DNA"/>
</dbReference>
<accession>A0AAU2V3J9</accession>
<keyword evidence="4 7" id="KW-1133">Transmembrane helix</keyword>
<evidence type="ECO:0000256" key="3">
    <source>
        <dbReference type="ARBA" id="ARBA00022692"/>
    </source>
</evidence>
<feature type="compositionally biased region" description="Pro residues" evidence="6">
    <location>
        <begin position="163"/>
        <end position="172"/>
    </location>
</feature>
<reference evidence="9" key="1">
    <citation type="submission" date="2022-10" db="EMBL/GenBank/DDBJ databases">
        <title>The complete genomes of actinobacterial strains from the NBC collection.</title>
        <authorList>
            <person name="Joergensen T.S."/>
            <person name="Alvarez Arevalo M."/>
            <person name="Sterndorff E.B."/>
            <person name="Faurdal D."/>
            <person name="Vuksanovic O."/>
            <person name="Mourched A.-S."/>
            <person name="Charusanti P."/>
            <person name="Shaw S."/>
            <person name="Blin K."/>
            <person name="Weber T."/>
        </authorList>
    </citation>
    <scope>NUCLEOTIDE SEQUENCE</scope>
    <source>
        <strain evidence="9">NBC_00003</strain>
    </source>
</reference>
<keyword evidence="3 7" id="KW-0812">Transmembrane</keyword>
<name>A0AAU2V3J9_9ACTN</name>
<feature type="transmembrane region" description="Helical" evidence="7">
    <location>
        <begin position="251"/>
        <end position="271"/>
    </location>
</feature>
<evidence type="ECO:0000256" key="5">
    <source>
        <dbReference type="ARBA" id="ARBA00023136"/>
    </source>
</evidence>
<evidence type="ECO:0000256" key="7">
    <source>
        <dbReference type="SAM" id="Phobius"/>
    </source>
</evidence>
<feature type="transmembrane region" description="Helical" evidence="7">
    <location>
        <begin position="46"/>
        <end position="73"/>
    </location>
</feature>
<evidence type="ECO:0000256" key="2">
    <source>
        <dbReference type="ARBA" id="ARBA00022475"/>
    </source>
</evidence>
<protein>
    <submittedName>
        <fullName evidence="9">PspC domain-containing protein</fullName>
    </submittedName>
</protein>
<keyword evidence="2" id="KW-1003">Cell membrane</keyword>
<evidence type="ECO:0000313" key="9">
    <source>
        <dbReference type="EMBL" id="WTW61962.1"/>
    </source>
</evidence>
<keyword evidence="5 7" id="KW-0472">Membrane</keyword>
<dbReference type="AlphaFoldDB" id="A0AAU2V3J9"/>
<dbReference type="GO" id="GO:0005886">
    <property type="term" value="C:plasma membrane"/>
    <property type="evidence" value="ECO:0007669"/>
    <property type="project" value="UniProtKB-SubCell"/>
</dbReference>
<feature type="transmembrane region" description="Helical" evidence="7">
    <location>
        <begin position="94"/>
        <end position="112"/>
    </location>
</feature>
<feature type="transmembrane region" description="Helical" evidence="7">
    <location>
        <begin position="118"/>
        <end position="135"/>
    </location>
</feature>
<evidence type="ECO:0000256" key="6">
    <source>
        <dbReference type="SAM" id="MobiDB-lite"/>
    </source>
</evidence>
<dbReference type="PANTHER" id="PTHR33885">
    <property type="entry name" value="PHAGE SHOCK PROTEIN C"/>
    <property type="match status" value="1"/>
</dbReference>